<evidence type="ECO:0000313" key="4">
    <source>
        <dbReference type="Proteomes" id="UP000231501"/>
    </source>
</evidence>
<proteinExistence type="predicted"/>
<keyword evidence="4" id="KW-1185">Reference proteome</keyword>
<feature type="coiled-coil region" evidence="1">
    <location>
        <begin position="121"/>
        <end position="155"/>
    </location>
</feature>
<feature type="compositionally biased region" description="Basic and acidic residues" evidence="2">
    <location>
        <begin position="327"/>
        <end position="337"/>
    </location>
</feature>
<name>A0A2G9C3P4_9BURK</name>
<dbReference type="RefSeq" id="WP_099863774.1">
    <property type="nucleotide sequence ID" value="NZ_PEOG01000086.1"/>
</dbReference>
<dbReference type="Proteomes" id="UP000231501">
    <property type="component" value="Unassembled WGS sequence"/>
</dbReference>
<reference evidence="3 4" key="1">
    <citation type="submission" date="2017-11" db="EMBL/GenBank/DDBJ databases">
        <title>Draft genome sequence of Mitsuaria sp. HWN-4.</title>
        <authorList>
            <person name="Gundlapally S.R."/>
        </authorList>
    </citation>
    <scope>NUCLEOTIDE SEQUENCE [LARGE SCALE GENOMIC DNA]</scope>
    <source>
        <strain evidence="3 4">HWN-4</strain>
    </source>
</reference>
<feature type="region of interest" description="Disordered" evidence="2">
    <location>
        <begin position="315"/>
        <end position="337"/>
    </location>
</feature>
<sequence length="337" mass="36791">MPAAVPPVPPTPPVPDVAELIAESGVATHILSAERVVKGAPYCAQAVHETVQALADGNRIVQQQTSQLCRDSEGRTRQEVERQGRKMVYLRDAVSGENWLLDPERKTARYLGGGRVAAEAQREYGERMREYQDKMRDYNEKMREYGRKMRDWARENFAHGEPAPRGDTPRPPSPPASPRVATPVVIAPGDGGQEVRVIRVETPMSPTPPMPPLPAALALRLEPLTGPGSDAPLSNLPPKEIEGLKVTGGRATRTIPAGKIGNEKPIVISREVWTSPDLKVTVSAQTRDPRSGEQNYQLRNIRRAEPDAALMQVPADYAKTGLPKPRAPKDAGDRKGG</sequence>
<dbReference type="AlphaFoldDB" id="A0A2G9C3P4"/>
<evidence type="ECO:0000313" key="3">
    <source>
        <dbReference type="EMBL" id="PIM50982.1"/>
    </source>
</evidence>
<feature type="region of interest" description="Disordered" evidence="2">
    <location>
        <begin position="158"/>
        <end position="187"/>
    </location>
</feature>
<gene>
    <name evidence="3" type="ORF">CS062_22160</name>
</gene>
<keyword evidence="1" id="KW-0175">Coiled coil</keyword>
<evidence type="ECO:0000256" key="2">
    <source>
        <dbReference type="SAM" id="MobiDB-lite"/>
    </source>
</evidence>
<comment type="caution">
    <text evidence="3">The sequence shown here is derived from an EMBL/GenBank/DDBJ whole genome shotgun (WGS) entry which is preliminary data.</text>
</comment>
<dbReference type="EMBL" id="PEOG01000086">
    <property type="protein sequence ID" value="PIM50982.1"/>
    <property type="molecule type" value="Genomic_DNA"/>
</dbReference>
<accession>A0A2G9C3P4</accession>
<organism evidence="3 4">
    <name type="scientific">Roseateles chitinivorans</name>
    <dbReference type="NCBI Taxonomy" id="2917965"/>
    <lineage>
        <taxon>Bacteria</taxon>
        <taxon>Pseudomonadati</taxon>
        <taxon>Pseudomonadota</taxon>
        <taxon>Betaproteobacteria</taxon>
        <taxon>Burkholderiales</taxon>
        <taxon>Sphaerotilaceae</taxon>
        <taxon>Roseateles</taxon>
    </lineage>
</organism>
<evidence type="ECO:0000256" key="1">
    <source>
        <dbReference type="SAM" id="Coils"/>
    </source>
</evidence>
<dbReference type="OrthoDB" id="115149at2"/>
<protein>
    <submittedName>
        <fullName evidence="3">Uncharacterized protein</fullName>
    </submittedName>
</protein>
<feature type="compositionally biased region" description="Basic and acidic residues" evidence="2">
    <location>
        <begin position="158"/>
        <end position="168"/>
    </location>
</feature>